<evidence type="ECO:0000256" key="1">
    <source>
        <dbReference type="ARBA" id="ARBA00004141"/>
    </source>
</evidence>
<dbReference type="InterPro" id="IPR020846">
    <property type="entry name" value="MFS_dom"/>
</dbReference>
<dbReference type="GO" id="GO:0022857">
    <property type="term" value="F:transmembrane transporter activity"/>
    <property type="evidence" value="ECO:0007669"/>
    <property type="project" value="InterPro"/>
</dbReference>
<feature type="transmembrane region" description="Helical" evidence="6">
    <location>
        <begin position="339"/>
        <end position="359"/>
    </location>
</feature>
<dbReference type="SUPFAM" id="SSF103473">
    <property type="entry name" value="MFS general substrate transporter"/>
    <property type="match status" value="1"/>
</dbReference>
<feature type="transmembrane region" description="Helical" evidence="6">
    <location>
        <begin position="437"/>
        <end position="457"/>
    </location>
</feature>
<gene>
    <name evidence="8" type="ORF">CYLTODRAFT_435775</name>
</gene>
<evidence type="ECO:0000259" key="7">
    <source>
        <dbReference type="PROSITE" id="PS50850"/>
    </source>
</evidence>
<evidence type="ECO:0000256" key="3">
    <source>
        <dbReference type="ARBA" id="ARBA00022989"/>
    </source>
</evidence>
<name>A0A0D7BJ19_9AGAR</name>
<feature type="transmembrane region" description="Helical" evidence="6">
    <location>
        <begin position="101"/>
        <end position="119"/>
    </location>
</feature>
<keyword evidence="9" id="KW-1185">Reference proteome</keyword>
<comment type="subcellular location">
    <subcellularLocation>
        <location evidence="1">Membrane</location>
        <topology evidence="1">Multi-pass membrane protein</topology>
    </subcellularLocation>
</comment>
<feature type="region of interest" description="Disordered" evidence="5">
    <location>
        <begin position="1"/>
        <end position="57"/>
    </location>
</feature>
<evidence type="ECO:0000256" key="6">
    <source>
        <dbReference type="SAM" id="Phobius"/>
    </source>
</evidence>
<evidence type="ECO:0000256" key="4">
    <source>
        <dbReference type="ARBA" id="ARBA00023136"/>
    </source>
</evidence>
<dbReference type="STRING" id="1314674.A0A0D7BJ19"/>
<dbReference type="CDD" id="cd17323">
    <property type="entry name" value="MFS_Tpo1_MDR_like"/>
    <property type="match status" value="1"/>
</dbReference>
<dbReference type="Proteomes" id="UP000054007">
    <property type="component" value="Unassembled WGS sequence"/>
</dbReference>
<feature type="transmembrane region" description="Helical" evidence="6">
    <location>
        <begin position="405"/>
        <end position="425"/>
    </location>
</feature>
<dbReference type="GO" id="GO:0016020">
    <property type="term" value="C:membrane"/>
    <property type="evidence" value="ECO:0007669"/>
    <property type="project" value="UniProtKB-SubCell"/>
</dbReference>
<keyword evidence="3 6" id="KW-1133">Transmembrane helix</keyword>
<keyword evidence="2 6" id="KW-0812">Transmembrane</keyword>
<feature type="compositionally biased region" description="Acidic residues" evidence="5">
    <location>
        <begin position="36"/>
        <end position="48"/>
    </location>
</feature>
<feature type="transmembrane region" description="Helical" evidence="6">
    <location>
        <begin position="477"/>
        <end position="496"/>
    </location>
</feature>
<dbReference type="Gene3D" id="1.20.1250.20">
    <property type="entry name" value="MFS general substrate transporter like domains"/>
    <property type="match status" value="1"/>
</dbReference>
<organism evidence="8 9">
    <name type="scientific">Cylindrobasidium torrendii FP15055 ss-10</name>
    <dbReference type="NCBI Taxonomy" id="1314674"/>
    <lineage>
        <taxon>Eukaryota</taxon>
        <taxon>Fungi</taxon>
        <taxon>Dikarya</taxon>
        <taxon>Basidiomycota</taxon>
        <taxon>Agaricomycotina</taxon>
        <taxon>Agaricomycetes</taxon>
        <taxon>Agaricomycetidae</taxon>
        <taxon>Agaricales</taxon>
        <taxon>Marasmiineae</taxon>
        <taxon>Physalacriaceae</taxon>
        <taxon>Cylindrobasidium</taxon>
    </lineage>
</organism>
<dbReference type="EMBL" id="KN880471">
    <property type="protein sequence ID" value="KIY70200.1"/>
    <property type="molecule type" value="Genomic_DNA"/>
</dbReference>
<reference evidence="8 9" key="1">
    <citation type="journal article" date="2015" name="Fungal Genet. Biol.">
        <title>Evolution of novel wood decay mechanisms in Agaricales revealed by the genome sequences of Fistulina hepatica and Cylindrobasidium torrendii.</title>
        <authorList>
            <person name="Floudas D."/>
            <person name="Held B.W."/>
            <person name="Riley R."/>
            <person name="Nagy L.G."/>
            <person name="Koehler G."/>
            <person name="Ransdell A.S."/>
            <person name="Younus H."/>
            <person name="Chow J."/>
            <person name="Chiniquy J."/>
            <person name="Lipzen A."/>
            <person name="Tritt A."/>
            <person name="Sun H."/>
            <person name="Haridas S."/>
            <person name="LaButti K."/>
            <person name="Ohm R.A."/>
            <person name="Kues U."/>
            <person name="Blanchette R.A."/>
            <person name="Grigoriev I.V."/>
            <person name="Minto R.E."/>
            <person name="Hibbett D.S."/>
        </authorList>
    </citation>
    <scope>NUCLEOTIDE SEQUENCE [LARGE SCALE GENOMIC DNA]</scope>
    <source>
        <strain evidence="8 9">FP15055 ss-10</strain>
    </source>
</reference>
<evidence type="ECO:0000313" key="8">
    <source>
        <dbReference type="EMBL" id="KIY70200.1"/>
    </source>
</evidence>
<dbReference type="OrthoDB" id="6770063at2759"/>
<dbReference type="InterPro" id="IPR011701">
    <property type="entry name" value="MFS"/>
</dbReference>
<dbReference type="PANTHER" id="PTHR23502">
    <property type="entry name" value="MAJOR FACILITATOR SUPERFAMILY"/>
    <property type="match status" value="1"/>
</dbReference>
<dbReference type="AlphaFoldDB" id="A0A0D7BJ19"/>
<feature type="transmembrane region" description="Helical" evidence="6">
    <location>
        <begin position="64"/>
        <end position="81"/>
    </location>
</feature>
<evidence type="ECO:0000256" key="5">
    <source>
        <dbReference type="SAM" id="MobiDB-lite"/>
    </source>
</evidence>
<feature type="domain" description="Major facilitator superfamily (MFS) profile" evidence="7">
    <location>
        <begin position="64"/>
        <end position="498"/>
    </location>
</feature>
<dbReference type="PROSITE" id="PS50850">
    <property type="entry name" value="MFS"/>
    <property type="match status" value="1"/>
</dbReference>
<feature type="transmembrane region" description="Helical" evidence="6">
    <location>
        <begin position="156"/>
        <end position="178"/>
    </location>
</feature>
<feature type="transmembrane region" description="Helical" evidence="6">
    <location>
        <begin position="380"/>
        <end position="399"/>
    </location>
</feature>
<proteinExistence type="predicted"/>
<feature type="transmembrane region" description="Helical" evidence="6">
    <location>
        <begin position="190"/>
        <end position="211"/>
    </location>
</feature>
<feature type="transmembrane region" description="Helical" evidence="6">
    <location>
        <begin position="131"/>
        <end position="150"/>
    </location>
</feature>
<dbReference type="PANTHER" id="PTHR23502:SF60">
    <property type="entry name" value="MAJOR FACILITATOR SUPERFAMILY (MFS) PROFILE DOMAIN-CONTAINING PROTEIN-RELATED"/>
    <property type="match status" value="1"/>
</dbReference>
<sequence length="509" mass="56041">MNSPLDDSVDKRRDDDEAVASHGSDEDTLRHPQTTPEDEIIVDWDGPDDPQNPKNWTPAKRWRSTFIVSLFTFVSPVSSSMIAPGSADMAATFGITNSTEIALTISVFILAFAIGPLFLGPLSEIYGRSRVIQISNLFFFAWNLSCGFAQSKTQIIIFRFFAGLGGSTPLAVGGGVLGDIWRTEERGKAIGVYSLAPLLGPVIGPVAGAWIAERTTWRWVFWSTSIFTVGVQILGLFWLRESFAPLLLEQKAQRIRAAMDVEKGSRTVKTVFEKQETRHWKTIFAKSLIRPFAMFFQEPIMQVIAVYMAFVYGTLYLFLTTIPSIYRDVYHQSTGIAGLHYIALGIGITGASQLNARIMDRIYIYLKNKNGGQGEPEFRVPAMVPASVLLPAGLFIAGWCAETHTHWIGTDIGIALVGAGIILCFQSMQTYVVDCFTLYAASALAAVSFFRSLAGFGFPLFAPAMYAKLGYGKGDSILAAVAIVVGCPAPILFWKYGKRIRARSRYHVT</sequence>
<feature type="transmembrane region" description="Helical" evidence="6">
    <location>
        <begin position="217"/>
        <end position="239"/>
    </location>
</feature>
<evidence type="ECO:0000313" key="9">
    <source>
        <dbReference type="Proteomes" id="UP000054007"/>
    </source>
</evidence>
<dbReference type="InterPro" id="IPR036259">
    <property type="entry name" value="MFS_trans_sf"/>
</dbReference>
<dbReference type="FunFam" id="1.20.1250.20:FF:000011">
    <property type="entry name" value="MFS multidrug transporter, putative"/>
    <property type="match status" value="1"/>
</dbReference>
<evidence type="ECO:0000256" key="2">
    <source>
        <dbReference type="ARBA" id="ARBA00022692"/>
    </source>
</evidence>
<keyword evidence="4 6" id="KW-0472">Membrane</keyword>
<feature type="transmembrane region" description="Helical" evidence="6">
    <location>
        <begin position="300"/>
        <end position="319"/>
    </location>
</feature>
<dbReference type="Pfam" id="PF07690">
    <property type="entry name" value="MFS_1"/>
    <property type="match status" value="1"/>
</dbReference>
<accession>A0A0D7BJ19</accession>
<protein>
    <submittedName>
        <fullName evidence="8">MFS polyamine transporter</fullName>
    </submittedName>
</protein>